<feature type="transmembrane region" description="Helical" evidence="1">
    <location>
        <begin position="146"/>
        <end position="165"/>
    </location>
</feature>
<dbReference type="PANTHER" id="PTHR31533">
    <property type="entry name" value="GPI-ANCHORED PROTEIN LLG1-RELATED-RELATED"/>
    <property type="match status" value="1"/>
</dbReference>
<evidence type="ECO:0000259" key="3">
    <source>
        <dbReference type="Pfam" id="PF26578"/>
    </source>
</evidence>
<keyword evidence="1" id="KW-0472">Membrane</keyword>
<protein>
    <recommendedName>
        <fullName evidence="3">GPI-anchored protein LLG1-like domain-containing protein</fullName>
    </recommendedName>
</protein>
<proteinExistence type="predicted"/>
<comment type="caution">
    <text evidence="4">The sequence shown here is derived from an EMBL/GenBank/DDBJ whole genome shotgun (WGS) entry which is preliminary data.</text>
</comment>
<dbReference type="Proteomes" id="UP001454036">
    <property type="component" value="Unassembled WGS sequence"/>
</dbReference>
<dbReference type="AlphaFoldDB" id="A0AAV3Q9B6"/>
<reference evidence="4 5" key="1">
    <citation type="submission" date="2024-01" db="EMBL/GenBank/DDBJ databases">
        <title>The complete chloroplast genome sequence of Lithospermum erythrorhizon: insights into the phylogenetic relationship among Boraginaceae species and the maternal lineages of purple gromwells.</title>
        <authorList>
            <person name="Okada T."/>
            <person name="Watanabe K."/>
        </authorList>
    </citation>
    <scope>NUCLEOTIDE SEQUENCE [LARGE SCALE GENOMIC DNA]</scope>
</reference>
<keyword evidence="1" id="KW-0812">Transmembrane</keyword>
<feature type="domain" description="GPI-anchored protein LLG1-like" evidence="3">
    <location>
        <begin position="46"/>
        <end position="122"/>
    </location>
</feature>
<dbReference type="EMBL" id="BAABME010003684">
    <property type="protein sequence ID" value="GAA0159766.1"/>
    <property type="molecule type" value="Genomic_DNA"/>
</dbReference>
<feature type="chain" id="PRO_5043741373" description="GPI-anchored protein LLG1-like domain-containing protein" evidence="2">
    <location>
        <begin position="22"/>
        <end position="166"/>
    </location>
</feature>
<dbReference type="InterPro" id="IPR058888">
    <property type="entry name" value="LLG1-like"/>
</dbReference>
<keyword evidence="1" id="KW-1133">Transmembrane helix</keyword>
<dbReference type="InterPro" id="IPR039307">
    <property type="entry name" value="LORELEI-like"/>
</dbReference>
<dbReference type="Pfam" id="PF26578">
    <property type="entry name" value="LLG1"/>
    <property type="match status" value="1"/>
</dbReference>
<dbReference type="PANTHER" id="PTHR31533:SF35">
    <property type="entry name" value="GPI-ANCHORED PROTEIN LLG2-RELATED"/>
    <property type="match status" value="1"/>
</dbReference>
<evidence type="ECO:0000313" key="4">
    <source>
        <dbReference type="EMBL" id="GAA0159766.1"/>
    </source>
</evidence>
<evidence type="ECO:0000313" key="5">
    <source>
        <dbReference type="Proteomes" id="UP001454036"/>
    </source>
</evidence>
<keyword evidence="2" id="KW-0732">Signal</keyword>
<organism evidence="4 5">
    <name type="scientific">Lithospermum erythrorhizon</name>
    <name type="common">Purple gromwell</name>
    <name type="synonym">Lithospermum officinale var. erythrorhizon</name>
    <dbReference type="NCBI Taxonomy" id="34254"/>
    <lineage>
        <taxon>Eukaryota</taxon>
        <taxon>Viridiplantae</taxon>
        <taxon>Streptophyta</taxon>
        <taxon>Embryophyta</taxon>
        <taxon>Tracheophyta</taxon>
        <taxon>Spermatophyta</taxon>
        <taxon>Magnoliopsida</taxon>
        <taxon>eudicotyledons</taxon>
        <taxon>Gunneridae</taxon>
        <taxon>Pentapetalae</taxon>
        <taxon>asterids</taxon>
        <taxon>lamiids</taxon>
        <taxon>Boraginales</taxon>
        <taxon>Boraginaceae</taxon>
        <taxon>Boraginoideae</taxon>
        <taxon>Lithospermeae</taxon>
        <taxon>Lithospermum</taxon>
    </lineage>
</organism>
<gene>
    <name evidence="4" type="ORF">LIER_16471</name>
</gene>
<evidence type="ECO:0000256" key="1">
    <source>
        <dbReference type="SAM" id="Phobius"/>
    </source>
</evidence>
<keyword evidence="5" id="KW-1185">Reference proteome</keyword>
<feature type="signal peptide" evidence="2">
    <location>
        <begin position="1"/>
        <end position="21"/>
    </location>
</feature>
<evidence type="ECO:0000256" key="2">
    <source>
        <dbReference type="SAM" id="SignalP"/>
    </source>
</evidence>
<name>A0AAV3Q9B6_LITER</name>
<sequence length="166" mass="18097">MDTKFVLFFIILGLASSSAIADYIGLIGYTANTGRNLLQQKTSCSVNFENQNYTIITSQCKGPNYNKTTCCDAFKQFACPHADQISDMKTNCADTLFSYINLYGKYPPGLFANLCSDKDGGVNCDGVDFKKADPSQSSSAFLKTNMISVMMAAIGSSMMVLWSLMV</sequence>
<accession>A0AAV3Q9B6</accession>